<evidence type="ECO:0000313" key="3">
    <source>
        <dbReference type="Proteomes" id="UP001172457"/>
    </source>
</evidence>
<dbReference type="InterPro" id="IPR025724">
    <property type="entry name" value="GAG-pre-integrase_dom"/>
</dbReference>
<keyword evidence="3" id="KW-1185">Reference proteome</keyword>
<reference evidence="2" key="1">
    <citation type="submission" date="2023-03" db="EMBL/GenBank/DDBJ databases">
        <title>Chromosome-scale reference genome and RAD-based genetic map of yellow starthistle (Centaurea solstitialis) reveal putative structural variation and QTLs associated with invader traits.</title>
        <authorList>
            <person name="Reatini B."/>
            <person name="Cang F.A."/>
            <person name="Jiang Q."/>
            <person name="Mckibben M.T.W."/>
            <person name="Barker M.S."/>
            <person name="Rieseberg L.H."/>
            <person name="Dlugosch K.M."/>
        </authorList>
    </citation>
    <scope>NUCLEOTIDE SEQUENCE</scope>
    <source>
        <strain evidence="2">CAN-66</strain>
        <tissue evidence="2">Leaf</tissue>
    </source>
</reference>
<proteinExistence type="predicted"/>
<comment type="caution">
    <text evidence="2">The sequence shown here is derived from an EMBL/GenBank/DDBJ whole genome shotgun (WGS) entry which is preliminary data.</text>
</comment>
<name>A0AA38T3R4_9ASTR</name>
<dbReference type="AlphaFoldDB" id="A0AA38T3R4"/>
<protein>
    <recommendedName>
        <fullName evidence="1">GAG-pre-integrase domain-containing protein</fullName>
    </recommendedName>
</protein>
<dbReference type="Pfam" id="PF13976">
    <property type="entry name" value="gag_pre-integrs"/>
    <property type="match status" value="1"/>
</dbReference>
<dbReference type="Proteomes" id="UP001172457">
    <property type="component" value="Chromosome 4"/>
</dbReference>
<gene>
    <name evidence="2" type="ORF">OSB04_016999</name>
</gene>
<organism evidence="2 3">
    <name type="scientific">Centaurea solstitialis</name>
    <name type="common">yellow star-thistle</name>
    <dbReference type="NCBI Taxonomy" id="347529"/>
    <lineage>
        <taxon>Eukaryota</taxon>
        <taxon>Viridiplantae</taxon>
        <taxon>Streptophyta</taxon>
        <taxon>Embryophyta</taxon>
        <taxon>Tracheophyta</taxon>
        <taxon>Spermatophyta</taxon>
        <taxon>Magnoliopsida</taxon>
        <taxon>eudicotyledons</taxon>
        <taxon>Gunneridae</taxon>
        <taxon>Pentapetalae</taxon>
        <taxon>asterids</taxon>
        <taxon>campanulids</taxon>
        <taxon>Asterales</taxon>
        <taxon>Asteraceae</taxon>
        <taxon>Carduoideae</taxon>
        <taxon>Cardueae</taxon>
        <taxon>Centaureinae</taxon>
        <taxon>Centaurea</taxon>
    </lineage>
</organism>
<sequence>MNQHALAQAVAFCGYQTCRVIYRLSCSLCNQSRLLEIGSGLSVETGDEELQSRGSFLNHNLFSIGKFCDKDLEVNFNKRQCAVRTEWGRELLVGTRKTNLYTIKLRHMLAKKSQCLITKKSSHQSLLWHRRLSHLNYRYLDRLVKERLVSGIPMIKFEPDQMCSGCAQGK</sequence>
<evidence type="ECO:0000259" key="1">
    <source>
        <dbReference type="Pfam" id="PF13976"/>
    </source>
</evidence>
<evidence type="ECO:0000313" key="2">
    <source>
        <dbReference type="EMBL" id="KAJ9552954.1"/>
    </source>
</evidence>
<accession>A0AA38T3R4</accession>
<feature type="domain" description="GAG-pre-integrase" evidence="1">
    <location>
        <begin position="99"/>
        <end position="170"/>
    </location>
</feature>
<dbReference type="EMBL" id="JARYMX010000004">
    <property type="protein sequence ID" value="KAJ9552954.1"/>
    <property type="molecule type" value="Genomic_DNA"/>
</dbReference>